<feature type="transmembrane region" description="Helical" evidence="1">
    <location>
        <begin position="12"/>
        <end position="30"/>
    </location>
</feature>
<accession>A0AAV8ZIS8</accession>
<reference evidence="2" key="1">
    <citation type="journal article" date="2023" name="Insect Mol. Biol.">
        <title>Genome sequencing provides insights into the evolution of gene families encoding plant cell wall-degrading enzymes in longhorned beetles.</title>
        <authorList>
            <person name="Shin N.R."/>
            <person name="Okamura Y."/>
            <person name="Kirsch R."/>
            <person name="Pauchet Y."/>
        </authorList>
    </citation>
    <scope>NUCLEOTIDE SEQUENCE</scope>
    <source>
        <strain evidence="2">RBIC_L_NR</strain>
    </source>
</reference>
<comment type="caution">
    <text evidence="2">The sequence shown here is derived from an EMBL/GenBank/DDBJ whole genome shotgun (WGS) entry which is preliminary data.</text>
</comment>
<keyword evidence="1" id="KW-0812">Transmembrane</keyword>
<dbReference type="EMBL" id="JANEYF010001459">
    <property type="protein sequence ID" value="KAJ8963957.1"/>
    <property type="molecule type" value="Genomic_DNA"/>
</dbReference>
<evidence type="ECO:0000256" key="1">
    <source>
        <dbReference type="SAM" id="Phobius"/>
    </source>
</evidence>
<evidence type="ECO:0000313" key="3">
    <source>
        <dbReference type="Proteomes" id="UP001162156"/>
    </source>
</evidence>
<keyword evidence="3" id="KW-1185">Reference proteome</keyword>
<sequence length="165" mass="18453">MKVVYTNVTGTVFTYLLHFSCGGIQIWGLITTSISRKKDAGTPVLESYKFVPNITSLSIHESVRVNIQIILETTLANKIKVVELIDNHCEQGAIYITPIILRVLEDEPLVQPLVKILSKTPIDAGVEVDDKKLTSERDCLLVVGTNILKRPEVSQLKIQNDLKRK</sequence>
<keyword evidence="1" id="KW-0472">Membrane</keyword>
<protein>
    <submittedName>
        <fullName evidence="2">Uncharacterized protein</fullName>
    </submittedName>
</protein>
<name>A0AAV8ZIS8_9CUCU</name>
<dbReference type="AlphaFoldDB" id="A0AAV8ZIS8"/>
<dbReference type="Proteomes" id="UP001162156">
    <property type="component" value="Unassembled WGS sequence"/>
</dbReference>
<evidence type="ECO:0000313" key="2">
    <source>
        <dbReference type="EMBL" id="KAJ8963957.1"/>
    </source>
</evidence>
<gene>
    <name evidence="2" type="ORF">NQ314_005288</name>
</gene>
<proteinExistence type="predicted"/>
<organism evidence="2 3">
    <name type="scientific">Rhamnusium bicolor</name>
    <dbReference type="NCBI Taxonomy" id="1586634"/>
    <lineage>
        <taxon>Eukaryota</taxon>
        <taxon>Metazoa</taxon>
        <taxon>Ecdysozoa</taxon>
        <taxon>Arthropoda</taxon>
        <taxon>Hexapoda</taxon>
        <taxon>Insecta</taxon>
        <taxon>Pterygota</taxon>
        <taxon>Neoptera</taxon>
        <taxon>Endopterygota</taxon>
        <taxon>Coleoptera</taxon>
        <taxon>Polyphaga</taxon>
        <taxon>Cucujiformia</taxon>
        <taxon>Chrysomeloidea</taxon>
        <taxon>Cerambycidae</taxon>
        <taxon>Lepturinae</taxon>
        <taxon>Rhagiini</taxon>
        <taxon>Rhamnusium</taxon>
    </lineage>
</organism>
<keyword evidence="1" id="KW-1133">Transmembrane helix</keyword>